<protein>
    <recommendedName>
        <fullName evidence="3">P-type ATPase A domain-containing protein</fullName>
    </recommendedName>
</protein>
<keyword evidence="2" id="KW-0732">Signal</keyword>
<dbReference type="EMBL" id="FJUX01000137">
    <property type="protein sequence ID" value="CZT11124.1"/>
    <property type="molecule type" value="Genomic_DNA"/>
</dbReference>
<dbReference type="GO" id="GO:0016887">
    <property type="term" value="F:ATP hydrolysis activity"/>
    <property type="evidence" value="ECO:0007669"/>
    <property type="project" value="InterPro"/>
</dbReference>
<dbReference type="Pfam" id="PF00122">
    <property type="entry name" value="E1-E2_ATPase"/>
    <property type="match status" value="1"/>
</dbReference>
<dbReference type="Gene3D" id="2.70.150.10">
    <property type="entry name" value="Calcium-transporting ATPase, cytoplasmic transduction domain A"/>
    <property type="match status" value="1"/>
</dbReference>
<evidence type="ECO:0000313" key="5">
    <source>
        <dbReference type="Proteomes" id="UP000178912"/>
    </source>
</evidence>
<keyword evidence="1" id="KW-0812">Transmembrane</keyword>
<evidence type="ECO:0000313" key="4">
    <source>
        <dbReference type="EMBL" id="CZT11124.1"/>
    </source>
</evidence>
<dbReference type="NCBIfam" id="TIGR01494">
    <property type="entry name" value="ATPase_P-type"/>
    <property type="match status" value="1"/>
</dbReference>
<sequence length="206" mass="22523">MILVLILAMGLSYGVGDYIEGGVLTAVIVLNISEVVPGDIIILKMGEIIPADLRMFETMNFNCDEKSLTGEAEPVEKRIEADIFIPETDTVATSEEDVPVGDRLNVVYTEGQRTRNCLRDWNADRGRLAYILFGCAILLAIVVFAVNKFNVTDEVAIYAIPTGIAIMPESLIAILTITIVVRMTVMRKANVVIRDLSALEALGGIY</sequence>
<dbReference type="SUPFAM" id="SSF81665">
    <property type="entry name" value="Calcium ATPase, transmembrane domain M"/>
    <property type="match status" value="1"/>
</dbReference>
<dbReference type="InterPro" id="IPR008250">
    <property type="entry name" value="ATPase_P-typ_transduc_dom_A_sf"/>
</dbReference>
<keyword evidence="5" id="KW-1185">Reference proteome</keyword>
<dbReference type="SUPFAM" id="SSF81653">
    <property type="entry name" value="Calcium ATPase, transduction domain A"/>
    <property type="match status" value="1"/>
</dbReference>
<dbReference type="InterPro" id="IPR023298">
    <property type="entry name" value="ATPase_P-typ_TM_dom_sf"/>
</dbReference>
<evidence type="ECO:0000256" key="2">
    <source>
        <dbReference type="SAM" id="SignalP"/>
    </source>
</evidence>
<proteinExistence type="predicted"/>
<dbReference type="PANTHER" id="PTHR42861">
    <property type="entry name" value="CALCIUM-TRANSPORTING ATPASE"/>
    <property type="match status" value="1"/>
</dbReference>
<feature type="chain" id="PRO_5009447181" description="P-type ATPase A domain-containing protein" evidence="2">
    <location>
        <begin position="17"/>
        <end position="206"/>
    </location>
</feature>
<dbReference type="Gene3D" id="1.20.1110.10">
    <property type="entry name" value="Calcium-transporting ATPase, transmembrane domain"/>
    <property type="match status" value="1"/>
</dbReference>
<feature type="transmembrane region" description="Helical" evidence="1">
    <location>
        <begin position="128"/>
        <end position="146"/>
    </location>
</feature>
<dbReference type="GO" id="GO:0005524">
    <property type="term" value="F:ATP binding"/>
    <property type="evidence" value="ECO:0007669"/>
    <property type="project" value="InterPro"/>
</dbReference>
<feature type="domain" description="P-type ATPase A" evidence="3">
    <location>
        <begin position="29"/>
        <end position="84"/>
    </location>
</feature>
<evidence type="ECO:0000259" key="3">
    <source>
        <dbReference type="Pfam" id="PF00122"/>
    </source>
</evidence>
<dbReference type="GO" id="GO:0006812">
    <property type="term" value="P:monoatomic cation transport"/>
    <property type="evidence" value="ECO:0007669"/>
    <property type="project" value="UniProtKB-ARBA"/>
</dbReference>
<dbReference type="OrthoDB" id="3352408at2759"/>
<evidence type="ECO:0000256" key="1">
    <source>
        <dbReference type="SAM" id="Phobius"/>
    </source>
</evidence>
<reference evidence="5" key="1">
    <citation type="submission" date="2016-03" db="EMBL/GenBank/DDBJ databases">
        <authorList>
            <person name="Guldener U."/>
        </authorList>
    </citation>
    <scope>NUCLEOTIDE SEQUENCE [LARGE SCALE GENOMIC DNA]</scope>
    <source>
        <strain evidence="5">04CH-RAC-A.6.1</strain>
    </source>
</reference>
<keyword evidence="1" id="KW-0472">Membrane</keyword>
<feature type="transmembrane region" description="Helical" evidence="1">
    <location>
        <begin position="158"/>
        <end position="181"/>
    </location>
</feature>
<dbReference type="GO" id="GO:0016020">
    <property type="term" value="C:membrane"/>
    <property type="evidence" value="ECO:0007669"/>
    <property type="project" value="InterPro"/>
</dbReference>
<gene>
    <name evidence="4" type="ORF">RAG0_15377</name>
</gene>
<dbReference type="AlphaFoldDB" id="A0A1E1LKY5"/>
<dbReference type="InterPro" id="IPR001757">
    <property type="entry name" value="P_typ_ATPase"/>
</dbReference>
<organism evidence="4 5">
    <name type="scientific">Rhynchosporium agropyri</name>
    <dbReference type="NCBI Taxonomy" id="914238"/>
    <lineage>
        <taxon>Eukaryota</taxon>
        <taxon>Fungi</taxon>
        <taxon>Dikarya</taxon>
        <taxon>Ascomycota</taxon>
        <taxon>Pezizomycotina</taxon>
        <taxon>Leotiomycetes</taxon>
        <taxon>Helotiales</taxon>
        <taxon>Ploettnerulaceae</taxon>
        <taxon>Rhynchosporium</taxon>
    </lineage>
</organism>
<feature type="signal peptide" evidence="2">
    <location>
        <begin position="1"/>
        <end position="16"/>
    </location>
</feature>
<dbReference type="InterPro" id="IPR059000">
    <property type="entry name" value="ATPase_P-type_domA"/>
</dbReference>
<name>A0A1E1LKY5_9HELO</name>
<accession>A0A1E1LKY5</accession>
<dbReference type="Proteomes" id="UP000178912">
    <property type="component" value="Unassembled WGS sequence"/>
</dbReference>
<keyword evidence="1" id="KW-1133">Transmembrane helix</keyword>